<dbReference type="AlphaFoldDB" id="A0A5E6T8D8"/>
<gene>
    <name evidence="2" type="ORF">PS662_02737</name>
</gene>
<evidence type="ECO:0000313" key="3">
    <source>
        <dbReference type="Proteomes" id="UP000326953"/>
    </source>
</evidence>
<organism evidence="2 3">
    <name type="scientific">Pseudomonas fluorescens</name>
    <dbReference type="NCBI Taxonomy" id="294"/>
    <lineage>
        <taxon>Bacteria</taxon>
        <taxon>Pseudomonadati</taxon>
        <taxon>Pseudomonadota</taxon>
        <taxon>Gammaproteobacteria</taxon>
        <taxon>Pseudomonadales</taxon>
        <taxon>Pseudomonadaceae</taxon>
        <taxon>Pseudomonas</taxon>
    </lineage>
</organism>
<protein>
    <recommendedName>
        <fullName evidence="1">AAA+ ATPase domain-containing protein</fullName>
    </recommendedName>
</protein>
<dbReference type="InterPro" id="IPR027417">
    <property type="entry name" value="P-loop_NTPase"/>
</dbReference>
<proteinExistence type="predicted"/>
<dbReference type="InterPro" id="IPR008868">
    <property type="entry name" value="TniB"/>
</dbReference>
<dbReference type="OrthoDB" id="6058098at2"/>
<evidence type="ECO:0000259" key="1">
    <source>
        <dbReference type="SMART" id="SM00382"/>
    </source>
</evidence>
<dbReference type="Pfam" id="PF05621">
    <property type="entry name" value="TniB"/>
    <property type="match status" value="1"/>
</dbReference>
<dbReference type="RefSeq" id="WP_150711465.1">
    <property type="nucleotide sequence ID" value="NZ_CABVHK010000008.1"/>
</dbReference>
<name>A0A5E6T8D8_PSEFL</name>
<dbReference type="SMART" id="SM00382">
    <property type="entry name" value="AAA"/>
    <property type="match status" value="1"/>
</dbReference>
<evidence type="ECO:0000313" key="2">
    <source>
        <dbReference type="EMBL" id="VVM89220.1"/>
    </source>
</evidence>
<dbReference type="Proteomes" id="UP000326953">
    <property type="component" value="Unassembled WGS sequence"/>
</dbReference>
<dbReference type="Gene3D" id="3.40.50.300">
    <property type="entry name" value="P-loop containing nucleotide triphosphate hydrolases"/>
    <property type="match status" value="1"/>
</dbReference>
<dbReference type="SUPFAM" id="SSF52540">
    <property type="entry name" value="P-loop containing nucleoside triphosphate hydrolases"/>
    <property type="match status" value="1"/>
</dbReference>
<accession>A0A5E6T8D8</accession>
<dbReference type="EMBL" id="CABVHK010000008">
    <property type="protein sequence ID" value="VVM89220.1"/>
    <property type="molecule type" value="Genomic_DNA"/>
</dbReference>
<dbReference type="InterPro" id="IPR003593">
    <property type="entry name" value="AAA+_ATPase"/>
</dbReference>
<feature type="domain" description="AAA+ ATPase" evidence="1">
    <location>
        <begin position="33"/>
        <end position="189"/>
    </location>
</feature>
<sequence length="316" mass="35193">MTALVKHELIEHALFVQALQRIEAVVARGLAGESLILPIFGPTRVGKTELIKTVMVDHPDSVVDGIKRMPVIRVVTPVNPTRRSLPVALLEALGSRRYGRSSAEELTRMACELLKVTGTRVLIFDEMQHFAERGSVTAAREAADWLKVLAEEMNLTLILTGLPIAKEVLTRNEQLRDRAEAVHEFRPYNWNHAEEQLEFRKALVSLMEVFIDAGWEVPDASDIAFSQRVYGSCLGRVGMLFKLFNAAEQLAKSKRITEKTLFKAHAETVGTGFLQFNPFEQGNPPAESLLGQGFVRMLEEAHMAPPSGVRSRSARP</sequence>
<reference evidence="2 3" key="1">
    <citation type="submission" date="2019-09" db="EMBL/GenBank/DDBJ databases">
        <authorList>
            <person name="Chandra G."/>
            <person name="Truman W A."/>
        </authorList>
    </citation>
    <scope>NUCLEOTIDE SEQUENCE [LARGE SCALE GENOMIC DNA]</scope>
    <source>
        <strain evidence="2">PS662</strain>
    </source>
</reference>